<evidence type="ECO:0000313" key="1">
    <source>
        <dbReference type="EMBL" id="AHC34315.1"/>
    </source>
</evidence>
<protein>
    <submittedName>
        <fullName evidence="1">Multifunctional fatty acid oxidation complex subunit alpha</fullName>
    </submittedName>
</protein>
<accession>A0ACA7P2W5</accession>
<dbReference type="EMBL" id="CP006852">
    <property type="protein sequence ID" value="AHC34315.1"/>
    <property type="molecule type" value="Genomic_DNA"/>
</dbReference>
<gene>
    <name evidence="1" type="ORF">U771_08865</name>
</gene>
<organism evidence="1 2">
    <name type="scientific">Pseudomonas gorinensis</name>
    <dbReference type="NCBI Taxonomy" id="3240790"/>
    <lineage>
        <taxon>Bacteria</taxon>
        <taxon>Pseudomonadati</taxon>
        <taxon>Pseudomonadota</taxon>
        <taxon>Gammaproteobacteria</taxon>
        <taxon>Pseudomonadales</taxon>
        <taxon>Pseudomonadaceae</taxon>
        <taxon>Pseudomonas</taxon>
    </lineage>
</organism>
<name>A0ACA7P2W5_9PSED</name>
<keyword evidence="2" id="KW-1185">Reference proteome</keyword>
<reference evidence="1 2" key="1">
    <citation type="journal article" date="2014" name="Genome Announc.">
        <title>Complete Genome Sequence of Pseudomonas sp. Strain TKP, Isolated from a gamma-Hexachlorocyclohexane-Degrading Mixed Culture.</title>
        <authorList>
            <person name="Ohtsubo Y."/>
            <person name="Kishida K."/>
            <person name="Sato T."/>
            <person name="Tabata M."/>
            <person name="Kawasumi T."/>
            <person name="Ogura Y."/>
            <person name="Hayashi T."/>
            <person name="Tsuda M."/>
            <person name="Nagata Y."/>
        </authorList>
    </citation>
    <scope>NUCLEOTIDE SEQUENCE [LARGE SCALE GENOMIC DNA]</scope>
    <source>
        <strain evidence="1 2">TKP</strain>
    </source>
</reference>
<proteinExistence type="predicted"/>
<evidence type="ECO:0000313" key="2">
    <source>
        <dbReference type="Proteomes" id="UP000018725"/>
    </source>
</evidence>
<dbReference type="Proteomes" id="UP000018725">
    <property type="component" value="Chromosome"/>
</dbReference>
<sequence length="62" mass="7152">MRRQAMTLQNSSDAKIEVIRQPQQLPCSYIDAKGHEVQITEEMIQQACRELEQRLVKPAQQG</sequence>